<dbReference type="AlphaFoldDB" id="A0AAE3Y121"/>
<dbReference type="Proteomes" id="UP001184828">
    <property type="component" value="Unassembled WGS sequence"/>
</dbReference>
<dbReference type="InterPro" id="IPR010982">
    <property type="entry name" value="Lambda_DNA-bd_dom_sf"/>
</dbReference>
<sequence length="68" mass="7604">MKDNIRTPIKRGQAIQRARNDRRLKATDAAARSGHARNVLYRLERGEGITVASLFGSRVHEDQQGADC</sequence>
<dbReference type="GO" id="GO:0003677">
    <property type="term" value="F:DNA binding"/>
    <property type="evidence" value="ECO:0007669"/>
    <property type="project" value="InterPro"/>
</dbReference>
<evidence type="ECO:0000313" key="2">
    <source>
        <dbReference type="EMBL" id="MDR6427560.1"/>
    </source>
</evidence>
<evidence type="ECO:0000313" key="3">
    <source>
        <dbReference type="Proteomes" id="UP001184828"/>
    </source>
</evidence>
<comment type="caution">
    <text evidence="2">The sequence shown here is derived from an EMBL/GenBank/DDBJ whole genome shotgun (WGS) entry which is preliminary data.</text>
</comment>
<accession>A0AAE3Y121</accession>
<dbReference type="Gene3D" id="1.10.260.40">
    <property type="entry name" value="lambda repressor-like DNA-binding domains"/>
    <property type="match status" value="1"/>
</dbReference>
<dbReference type="EMBL" id="JAVDQZ010000005">
    <property type="protein sequence ID" value="MDR6427560.1"/>
    <property type="molecule type" value="Genomic_DNA"/>
</dbReference>
<name>A0AAE3Y121_VARPD</name>
<evidence type="ECO:0000256" key="1">
    <source>
        <dbReference type="SAM" id="MobiDB-lite"/>
    </source>
</evidence>
<reference evidence="2" key="1">
    <citation type="submission" date="2023-07" db="EMBL/GenBank/DDBJ databases">
        <title>Sorghum-associated microbial communities from plants grown in Nebraska, USA.</title>
        <authorList>
            <person name="Schachtman D."/>
        </authorList>
    </citation>
    <scope>NUCLEOTIDE SEQUENCE</scope>
    <source>
        <strain evidence="2">DS2114</strain>
    </source>
</reference>
<dbReference type="SUPFAM" id="SSF47413">
    <property type="entry name" value="lambda repressor-like DNA-binding domains"/>
    <property type="match status" value="1"/>
</dbReference>
<gene>
    <name evidence="2" type="ORF">J2738_003715</name>
</gene>
<dbReference type="RefSeq" id="WP_209536288.1">
    <property type="nucleotide sequence ID" value="NZ_JAUSRU010000004.1"/>
</dbReference>
<organism evidence="2 3">
    <name type="scientific">Variovorax paradoxus</name>
    <dbReference type="NCBI Taxonomy" id="34073"/>
    <lineage>
        <taxon>Bacteria</taxon>
        <taxon>Pseudomonadati</taxon>
        <taxon>Pseudomonadota</taxon>
        <taxon>Betaproteobacteria</taxon>
        <taxon>Burkholderiales</taxon>
        <taxon>Comamonadaceae</taxon>
        <taxon>Variovorax</taxon>
    </lineage>
</organism>
<feature type="region of interest" description="Disordered" evidence="1">
    <location>
        <begin position="1"/>
        <end position="30"/>
    </location>
</feature>
<proteinExistence type="predicted"/>
<protein>
    <submittedName>
        <fullName evidence="2">Uncharacterized protein</fullName>
    </submittedName>
</protein>